<reference evidence="1" key="1">
    <citation type="submission" date="2023-03" db="EMBL/GenBank/DDBJ databases">
        <title>Massive genome expansion in bonnet fungi (Mycena s.s.) driven by repeated elements and novel gene families across ecological guilds.</title>
        <authorList>
            <consortium name="Lawrence Berkeley National Laboratory"/>
            <person name="Harder C.B."/>
            <person name="Miyauchi S."/>
            <person name="Viragh M."/>
            <person name="Kuo A."/>
            <person name="Thoen E."/>
            <person name="Andreopoulos B."/>
            <person name="Lu D."/>
            <person name="Skrede I."/>
            <person name="Drula E."/>
            <person name="Henrissat B."/>
            <person name="Morin E."/>
            <person name="Kohler A."/>
            <person name="Barry K."/>
            <person name="LaButti K."/>
            <person name="Morin E."/>
            <person name="Salamov A."/>
            <person name="Lipzen A."/>
            <person name="Mereny Z."/>
            <person name="Hegedus B."/>
            <person name="Baldrian P."/>
            <person name="Stursova M."/>
            <person name="Weitz H."/>
            <person name="Taylor A."/>
            <person name="Grigoriev I.V."/>
            <person name="Nagy L.G."/>
            <person name="Martin F."/>
            <person name="Kauserud H."/>
        </authorList>
    </citation>
    <scope>NUCLEOTIDE SEQUENCE</scope>
    <source>
        <strain evidence="1">CBHHK182m</strain>
    </source>
</reference>
<dbReference type="AlphaFoldDB" id="A0AAD7I239"/>
<dbReference type="Proteomes" id="UP001215598">
    <property type="component" value="Unassembled WGS sequence"/>
</dbReference>
<protein>
    <submittedName>
        <fullName evidence="1">Uncharacterized protein</fullName>
    </submittedName>
</protein>
<evidence type="ECO:0000313" key="2">
    <source>
        <dbReference type="Proteomes" id="UP001215598"/>
    </source>
</evidence>
<proteinExistence type="predicted"/>
<sequence length="233" mass="26240">MYGAQLLLMRKIELALILLLLWYYGPSVVASRRHVGVLEAPGFPSHDNVPLLQFAFVLWMTVSKACIHLKSLNWCGGDNSISAVANKRSRSLSPSFQSSRLWRFGGGATPSISGRILSPYIKNKNNIASWEHMNYAFEFQCTSMAATAVLARNRNCISVAYPGVKLSTLMSKYDVLRAAKAHSLWIPQRLPASECRRLFSEHKCENTANKVWFPAPPLVLHEKLLLEEKRHLD</sequence>
<keyword evidence="2" id="KW-1185">Reference proteome</keyword>
<name>A0AAD7I239_9AGAR</name>
<gene>
    <name evidence="1" type="ORF">B0H16DRAFT_1468143</name>
</gene>
<dbReference type="EMBL" id="JARKIB010000139">
    <property type="protein sequence ID" value="KAJ7733306.1"/>
    <property type="molecule type" value="Genomic_DNA"/>
</dbReference>
<comment type="caution">
    <text evidence="1">The sequence shown here is derived from an EMBL/GenBank/DDBJ whole genome shotgun (WGS) entry which is preliminary data.</text>
</comment>
<accession>A0AAD7I239</accession>
<organism evidence="1 2">
    <name type="scientific">Mycena metata</name>
    <dbReference type="NCBI Taxonomy" id="1033252"/>
    <lineage>
        <taxon>Eukaryota</taxon>
        <taxon>Fungi</taxon>
        <taxon>Dikarya</taxon>
        <taxon>Basidiomycota</taxon>
        <taxon>Agaricomycotina</taxon>
        <taxon>Agaricomycetes</taxon>
        <taxon>Agaricomycetidae</taxon>
        <taxon>Agaricales</taxon>
        <taxon>Marasmiineae</taxon>
        <taxon>Mycenaceae</taxon>
        <taxon>Mycena</taxon>
    </lineage>
</organism>
<evidence type="ECO:0000313" key="1">
    <source>
        <dbReference type="EMBL" id="KAJ7733306.1"/>
    </source>
</evidence>